<feature type="region of interest" description="Disordered" evidence="1">
    <location>
        <begin position="1"/>
        <end position="116"/>
    </location>
</feature>
<proteinExistence type="predicted"/>
<protein>
    <submittedName>
        <fullName evidence="3">RING finger protein 113A-like</fullName>
    </submittedName>
</protein>
<sequence length="116" mass="12881">LGGEEDEPEGLGVVYKSTRSPRPAGPEDMGATAAYELDTEKERDAQAISERSRKVREERRGKDDDGIYRGSNNYQRYLTPRDASRGGASFGAARKGPLRAPGHLRATVRWDYQPDL</sequence>
<dbReference type="RefSeq" id="XP_008049256.1">
    <property type="nucleotide sequence ID" value="XM_008051065.1"/>
</dbReference>
<dbReference type="AlphaFoldDB" id="A0A1U7T5W8"/>
<feature type="compositionally biased region" description="Basic and acidic residues" evidence="1">
    <location>
        <begin position="38"/>
        <end position="67"/>
    </location>
</feature>
<evidence type="ECO:0000256" key="1">
    <source>
        <dbReference type="SAM" id="MobiDB-lite"/>
    </source>
</evidence>
<dbReference type="GeneID" id="103252439"/>
<keyword evidence="2" id="KW-1185">Reference proteome</keyword>
<reference evidence="3" key="1">
    <citation type="submission" date="2025-08" db="UniProtKB">
        <authorList>
            <consortium name="RefSeq"/>
        </authorList>
    </citation>
    <scope>IDENTIFICATION</scope>
</reference>
<dbReference type="InterPro" id="IPR039971">
    <property type="entry name" value="CWC24-like"/>
</dbReference>
<feature type="non-terminal residue" evidence="3">
    <location>
        <position position="116"/>
    </location>
</feature>
<organism evidence="2 3">
    <name type="scientific">Carlito syrichta</name>
    <name type="common">Philippine tarsier</name>
    <name type="synonym">Tarsius syrichta</name>
    <dbReference type="NCBI Taxonomy" id="1868482"/>
    <lineage>
        <taxon>Eukaryota</taxon>
        <taxon>Metazoa</taxon>
        <taxon>Chordata</taxon>
        <taxon>Craniata</taxon>
        <taxon>Vertebrata</taxon>
        <taxon>Euteleostomi</taxon>
        <taxon>Mammalia</taxon>
        <taxon>Eutheria</taxon>
        <taxon>Euarchontoglires</taxon>
        <taxon>Primates</taxon>
        <taxon>Haplorrhini</taxon>
        <taxon>Tarsiiformes</taxon>
        <taxon>Tarsiidae</taxon>
        <taxon>Carlito</taxon>
    </lineage>
</organism>
<accession>A0A1U7T5W8</accession>
<dbReference type="KEGG" id="csyr:103252439"/>
<feature type="non-terminal residue" evidence="3">
    <location>
        <position position="1"/>
    </location>
</feature>
<gene>
    <name evidence="3" type="primary">LOC103252439</name>
</gene>
<feature type="compositionally biased region" description="Low complexity" evidence="1">
    <location>
        <begin position="85"/>
        <end position="95"/>
    </location>
</feature>
<dbReference type="GO" id="GO:0034247">
    <property type="term" value="P:snoRNA splicing"/>
    <property type="evidence" value="ECO:0007669"/>
    <property type="project" value="TreeGrafter"/>
</dbReference>
<dbReference type="OrthoDB" id="25761at2759"/>
<dbReference type="Proteomes" id="UP000189704">
    <property type="component" value="Unplaced"/>
</dbReference>
<evidence type="ECO:0000313" key="3">
    <source>
        <dbReference type="RefSeq" id="XP_008049256.1"/>
    </source>
</evidence>
<dbReference type="GO" id="GO:0005684">
    <property type="term" value="C:U2-type spliceosomal complex"/>
    <property type="evidence" value="ECO:0007669"/>
    <property type="project" value="TreeGrafter"/>
</dbReference>
<name>A0A1U7T5W8_CARSF</name>
<dbReference type="PANTHER" id="PTHR12930:SF0">
    <property type="entry name" value="RING FINGER PROTEIN 113B"/>
    <property type="match status" value="1"/>
</dbReference>
<dbReference type="PANTHER" id="PTHR12930">
    <property type="entry name" value="ZINC FINGER PROTEIN 183"/>
    <property type="match status" value="1"/>
</dbReference>
<evidence type="ECO:0000313" key="2">
    <source>
        <dbReference type="Proteomes" id="UP000189704"/>
    </source>
</evidence>